<evidence type="ECO:0000256" key="1">
    <source>
        <dbReference type="SAM" id="MobiDB-lite"/>
    </source>
</evidence>
<dbReference type="Pfam" id="PF14024">
    <property type="entry name" value="DUF4240"/>
    <property type="match status" value="1"/>
</dbReference>
<dbReference type="EMBL" id="BAAAZP010000147">
    <property type="protein sequence ID" value="GAA3695664.1"/>
    <property type="molecule type" value="Genomic_DNA"/>
</dbReference>
<accession>A0ABP7CY11</accession>
<gene>
    <name evidence="3" type="ORF">GCM10022224_071630</name>
</gene>
<sequence>MDATVTISANVDLSNMPGNHTAFNEVWSIAAASTTPPGLHDQPVDTSTPPTFEEPIDVSWPAVPRLRRSLVVDIDEFWFLIEQSARETTSKETRLKWLHERLAQRPAEEIVDFGAWMLTARRQIDTWLMWSAVRALYLDGSDDGFWYFQMWLVGLGRETFERVVRDPDTLVDVPAVRRLVVMTQKRQSWTNDDWPTFESLDYVAMSAWEQATGKGHEKLSEALRSRGFELFALPNPTDEAWELDNAEESARRLPRTHRYMRELYSRRT</sequence>
<evidence type="ECO:0000313" key="4">
    <source>
        <dbReference type="Proteomes" id="UP001500902"/>
    </source>
</evidence>
<dbReference type="InterPro" id="IPR025334">
    <property type="entry name" value="DUF4240"/>
</dbReference>
<feature type="region of interest" description="Disordered" evidence="1">
    <location>
        <begin position="34"/>
        <end position="53"/>
    </location>
</feature>
<evidence type="ECO:0000259" key="2">
    <source>
        <dbReference type="Pfam" id="PF14024"/>
    </source>
</evidence>
<reference evidence="4" key="1">
    <citation type="journal article" date="2019" name="Int. J. Syst. Evol. Microbiol.">
        <title>The Global Catalogue of Microorganisms (GCM) 10K type strain sequencing project: providing services to taxonomists for standard genome sequencing and annotation.</title>
        <authorList>
            <consortium name="The Broad Institute Genomics Platform"/>
            <consortium name="The Broad Institute Genome Sequencing Center for Infectious Disease"/>
            <person name="Wu L."/>
            <person name="Ma J."/>
        </authorList>
    </citation>
    <scope>NUCLEOTIDE SEQUENCE [LARGE SCALE GENOMIC DNA]</scope>
    <source>
        <strain evidence="4">JCM 16904</strain>
    </source>
</reference>
<dbReference type="Proteomes" id="UP001500902">
    <property type="component" value="Unassembled WGS sequence"/>
</dbReference>
<evidence type="ECO:0000313" key="3">
    <source>
        <dbReference type="EMBL" id="GAA3695664.1"/>
    </source>
</evidence>
<proteinExistence type="predicted"/>
<organism evidence="3 4">
    <name type="scientific">Nonomuraea antimicrobica</name>
    <dbReference type="NCBI Taxonomy" id="561173"/>
    <lineage>
        <taxon>Bacteria</taxon>
        <taxon>Bacillati</taxon>
        <taxon>Actinomycetota</taxon>
        <taxon>Actinomycetes</taxon>
        <taxon>Streptosporangiales</taxon>
        <taxon>Streptosporangiaceae</taxon>
        <taxon>Nonomuraea</taxon>
    </lineage>
</organism>
<feature type="domain" description="DUF4240" evidence="2">
    <location>
        <begin position="75"/>
        <end position="210"/>
    </location>
</feature>
<comment type="caution">
    <text evidence="3">The sequence shown here is derived from an EMBL/GenBank/DDBJ whole genome shotgun (WGS) entry which is preliminary data.</text>
</comment>
<keyword evidence="4" id="KW-1185">Reference proteome</keyword>
<protein>
    <recommendedName>
        <fullName evidence="2">DUF4240 domain-containing protein</fullName>
    </recommendedName>
</protein>
<name>A0ABP7CY11_9ACTN</name>